<keyword evidence="2" id="KW-1185">Reference proteome</keyword>
<evidence type="ECO:0000313" key="2">
    <source>
        <dbReference type="Proteomes" id="UP000752696"/>
    </source>
</evidence>
<feature type="non-terminal residue" evidence="1">
    <location>
        <position position="1"/>
    </location>
</feature>
<name>A0A6V7H3W3_9HYME</name>
<reference evidence="1" key="1">
    <citation type="submission" date="2020-07" db="EMBL/GenBank/DDBJ databases">
        <authorList>
            <person name="Nazaruddin N."/>
        </authorList>
    </citation>
    <scope>NUCLEOTIDE SEQUENCE</scope>
</reference>
<organism evidence="1 2">
    <name type="scientific">Heterotrigona itama</name>
    <dbReference type="NCBI Taxonomy" id="395501"/>
    <lineage>
        <taxon>Eukaryota</taxon>
        <taxon>Metazoa</taxon>
        <taxon>Ecdysozoa</taxon>
        <taxon>Arthropoda</taxon>
        <taxon>Hexapoda</taxon>
        <taxon>Insecta</taxon>
        <taxon>Pterygota</taxon>
        <taxon>Neoptera</taxon>
        <taxon>Endopterygota</taxon>
        <taxon>Hymenoptera</taxon>
        <taxon>Apocrita</taxon>
        <taxon>Aculeata</taxon>
        <taxon>Apoidea</taxon>
        <taxon>Anthophila</taxon>
        <taxon>Apidae</taxon>
        <taxon>Heterotrigona</taxon>
    </lineage>
</organism>
<proteinExistence type="predicted"/>
<dbReference type="AlphaFoldDB" id="A0A6V7H3W3"/>
<dbReference type="EMBL" id="CAJDYZ010004946">
    <property type="protein sequence ID" value="CAD1472081.1"/>
    <property type="molecule type" value="Genomic_DNA"/>
</dbReference>
<sequence>NCLDNKKLKDLKILLPLRIRSKPLQSLMSFSTFVEQCL</sequence>
<gene>
    <name evidence="1" type="ORF">MHI_LOCUS259928</name>
</gene>
<protein>
    <submittedName>
        <fullName evidence="1">Uncharacterized protein</fullName>
    </submittedName>
</protein>
<accession>A0A6V7H3W3</accession>
<dbReference type="Proteomes" id="UP000752696">
    <property type="component" value="Unassembled WGS sequence"/>
</dbReference>
<comment type="caution">
    <text evidence="1">The sequence shown here is derived from an EMBL/GenBank/DDBJ whole genome shotgun (WGS) entry which is preliminary data.</text>
</comment>
<evidence type="ECO:0000313" key="1">
    <source>
        <dbReference type="EMBL" id="CAD1472081.1"/>
    </source>
</evidence>